<comment type="similarity">
    <text evidence="2 12">Belongs to the FPP/GGPP synthase family.</text>
</comment>
<dbReference type="InterPro" id="IPR008949">
    <property type="entry name" value="Isoprenoid_synthase_dom_sf"/>
</dbReference>
<dbReference type="PATRIC" id="fig|284581.3.peg.4010"/>
<dbReference type="InterPro" id="IPR000092">
    <property type="entry name" value="Polyprenyl_synt"/>
</dbReference>
<dbReference type="SFLD" id="SFLDG01017">
    <property type="entry name" value="Polyprenyl_Transferase_Like"/>
    <property type="match status" value="1"/>
</dbReference>
<dbReference type="EMBL" id="LILC01000019">
    <property type="protein sequence ID" value="KOO44126.1"/>
    <property type="molecule type" value="Genomic_DNA"/>
</dbReference>
<organism evidence="13 14">
    <name type="scientific">Priestia koreensis</name>
    <dbReference type="NCBI Taxonomy" id="284581"/>
    <lineage>
        <taxon>Bacteria</taxon>
        <taxon>Bacillati</taxon>
        <taxon>Bacillota</taxon>
        <taxon>Bacilli</taxon>
        <taxon>Bacillales</taxon>
        <taxon>Bacillaceae</taxon>
        <taxon>Priestia</taxon>
    </lineage>
</organism>
<evidence type="ECO:0000256" key="11">
    <source>
        <dbReference type="ARBA" id="ARBA00049399"/>
    </source>
</evidence>
<evidence type="ECO:0000256" key="9">
    <source>
        <dbReference type="ARBA" id="ARBA00032380"/>
    </source>
</evidence>
<evidence type="ECO:0000313" key="14">
    <source>
        <dbReference type="Proteomes" id="UP000037558"/>
    </source>
</evidence>
<dbReference type="GO" id="GO:0016114">
    <property type="term" value="P:terpenoid biosynthetic process"/>
    <property type="evidence" value="ECO:0007669"/>
    <property type="project" value="UniProtKB-ARBA"/>
</dbReference>
<keyword evidence="5 12" id="KW-0808">Transferase</keyword>
<evidence type="ECO:0000256" key="7">
    <source>
        <dbReference type="ARBA" id="ARBA00022842"/>
    </source>
</evidence>
<evidence type="ECO:0000256" key="2">
    <source>
        <dbReference type="ARBA" id="ARBA00006706"/>
    </source>
</evidence>
<dbReference type="SUPFAM" id="SSF48576">
    <property type="entry name" value="Terpenoid synthases"/>
    <property type="match status" value="1"/>
</dbReference>
<evidence type="ECO:0000256" key="6">
    <source>
        <dbReference type="ARBA" id="ARBA00022723"/>
    </source>
</evidence>
<dbReference type="RefSeq" id="WP_053402332.1">
    <property type="nucleotide sequence ID" value="NZ_JAUKEN010000001.1"/>
</dbReference>
<accession>A0A0M0KZ84</accession>
<dbReference type="OrthoDB" id="9805316at2"/>
<evidence type="ECO:0000256" key="3">
    <source>
        <dbReference type="ARBA" id="ARBA00012439"/>
    </source>
</evidence>
<dbReference type="Proteomes" id="UP000037558">
    <property type="component" value="Unassembled WGS sequence"/>
</dbReference>
<dbReference type="AlphaFoldDB" id="A0A0M0KZ84"/>
<reference evidence="14" key="1">
    <citation type="submission" date="2015-08" db="EMBL/GenBank/DDBJ databases">
        <title>Fjat-14210 dsm16467.</title>
        <authorList>
            <person name="Liu B."/>
            <person name="Wang J."/>
            <person name="Zhu Y."/>
            <person name="Liu G."/>
            <person name="Chen Q."/>
            <person name="Chen Z."/>
            <person name="Lan J."/>
            <person name="Che J."/>
            <person name="Ge C."/>
            <person name="Shi H."/>
            <person name="Pan Z."/>
            <person name="Liu X."/>
        </authorList>
    </citation>
    <scope>NUCLEOTIDE SEQUENCE [LARGE SCALE GENOMIC DNA]</scope>
    <source>
        <strain evidence="14">DSM 16467</strain>
    </source>
</reference>
<comment type="cofactor">
    <cofactor evidence="1">
        <name>Mg(2+)</name>
        <dbReference type="ChEBI" id="CHEBI:18420"/>
    </cofactor>
</comment>
<keyword evidence="8" id="KW-0414">Isoprene biosynthesis</keyword>
<gene>
    <name evidence="13" type="ORF">AMD01_14705</name>
</gene>
<dbReference type="Gene3D" id="1.10.600.10">
    <property type="entry name" value="Farnesyl Diphosphate Synthase"/>
    <property type="match status" value="1"/>
</dbReference>
<dbReference type="GO" id="GO:0004337">
    <property type="term" value="F:(2E,6E)-farnesyl diphosphate synthase activity"/>
    <property type="evidence" value="ECO:0007669"/>
    <property type="project" value="UniProtKB-EC"/>
</dbReference>
<dbReference type="GO" id="GO:0005737">
    <property type="term" value="C:cytoplasm"/>
    <property type="evidence" value="ECO:0007669"/>
    <property type="project" value="UniProtKB-ARBA"/>
</dbReference>
<comment type="catalytic activity">
    <reaction evidence="11">
        <text>isopentenyl diphosphate + (2E)-geranyl diphosphate = (2E,6E)-farnesyl diphosphate + diphosphate</text>
        <dbReference type="Rhea" id="RHEA:19361"/>
        <dbReference type="ChEBI" id="CHEBI:33019"/>
        <dbReference type="ChEBI" id="CHEBI:58057"/>
        <dbReference type="ChEBI" id="CHEBI:128769"/>
        <dbReference type="ChEBI" id="CHEBI:175763"/>
        <dbReference type="EC" id="2.5.1.10"/>
    </reaction>
</comment>
<keyword evidence="7" id="KW-0460">Magnesium</keyword>
<evidence type="ECO:0000313" key="13">
    <source>
        <dbReference type="EMBL" id="KOO44126.1"/>
    </source>
</evidence>
<dbReference type="NCBIfam" id="NF045485">
    <property type="entry name" value="FPPsyn"/>
    <property type="match status" value="1"/>
</dbReference>
<sequence>MVRELDFDTYLKELRVQIEALLPTVVQPLASPATLKDSMMYSLTAGGKRLRPLLIFSTLEAFEKDKMMGIEAACAVEMIHTYSLIHDDLPSMDNDDLRRGKPTNHKVFGEAMAILAGDALLTNSFDVLVSSTHPDVTDAMKVRLVSTLATCAGAEGMVGGQVADMEGEGQPLTLSELEYIHHHKTGKLLSFCVTAGAILAGATAFQIEKLQEFSSNLGLAFQIRDDILDIEGDEATLGKPIGSDTDNNKTTYPSLLGMEAAKQKLDDHIDHALQALEASGIYSDRLKELCLYVGKRQN</sequence>
<dbReference type="FunFam" id="1.10.600.10:FF:000001">
    <property type="entry name" value="Geranylgeranyl diphosphate synthase"/>
    <property type="match status" value="1"/>
</dbReference>
<keyword evidence="6" id="KW-0479">Metal-binding</keyword>
<dbReference type="PROSITE" id="PS00444">
    <property type="entry name" value="POLYPRENYL_SYNTHASE_2"/>
    <property type="match status" value="1"/>
</dbReference>
<name>A0A0M0KZ84_9BACI</name>
<dbReference type="Pfam" id="PF00348">
    <property type="entry name" value="polyprenyl_synt"/>
    <property type="match status" value="1"/>
</dbReference>
<dbReference type="STRING" id="284581.AMD01_14705"/>
<dbReference type="PANTHER" id="PTHR43281:SF1">
    <property type="entry name" value="FARNESYL DIPHOSPHATE SYNTHASE"/>
    <property type="match status" value="1"/>
</dbReference>
<evidence type="ECO:0000256" key="4">
    <source>
        <dbReference type="ARBA" id="ARBA00015100"/>
    </source>
</evidence>
<dbReference type="PANTHER" id="PTHR43281">
    <property type="entry name" value="FARNESYL DIPHOSPHATE SYNTHASE"/>
    <property type="match status" value="1"/>
</dbReference>
<dbReference type="InterPro" id="IPR033749">
    <property type="entry name" value="Polyprenyl_synt_CS"/>
</dbReference>
<comment type="caution">
    <text evidence="13">The sequence shown here is derived from an EMBL/GenBank/DDBJ whole genome shotgun (WGS) entry which is preliminary data.</text>
</comment>
<dbReference type="GO" id="GO:0046872">
    <property type="term" value="F:metal ion binding"/>
    <property type="evidence" value="ECO:0007669"/>
    <property type="project" value="UniProtKB-KW"/>
</dbReference>
<proteinExistence type="inferred from homology"/>
<dbReference type="CDD" id="cd00685">
    <property type="entry name" value="Trans_IPPS_HT"/>
    <property type="match status" value="1"/>
</dbReference>
<evidence type="ECO:0000256" key="10">
    <source>
        <dbReference type="ARBA" id="ARBA00032873"/>
    </source>
</evidence>
<evidence type="ECO:0000256" key="8">
    <source>
        <dbReference type="ARBA" id="ARBA00023229"/>
    </source>
</evidence>
<dbReference type="EC" id="2.5.1.10" evidence="3"/>
<evidence type="ECO:0000256" key="5">
    <source>
        <dbReference type="ARBA" id="ARBA00022679"/>
    </source>
</evidence>
<evidence type="ECO:0000256" key="1">
    <source>
        <dbReference type="ARBA" id="ARBA00001946"/>
    </source>
</evidence>
<evidence type="ECO:0000256" key="12">
    <source>
        <dbReference type="RuleBase" id="RU004466"/>
    </source>
</evidence>
<protein>
    <recommendedName>
        <fullName evidence="4">Farnesyl diphosphate synthase</fullName>
        <ecNumber evidence="3">2.5.1.10</ecNumber>
    </recommendedName>
    <alternativeName>
        <fullName evidence="10">(2E,6E)-farnesyl diphosphate synthase</fullName>
    </alternativeName>
    <alternativeName>
        <fullName evidence="9">Geranyltranstransferase</fullName>
    </alternativeName>
</protein>
<keyword evidence="14" id="KW-1185">Reference proteome</keyword>
<dbReference type="SFLD" id="SFLDS00005">
    <property type="entry name" value="Isoprenoid_Synthase_Type_I"/>
    <property type="match status" value="1"/>
</dbReference>
<dbReference type="PROSITE" id="PS00723">
    <property type="entry name" value="POLYPRENYL_SYNTHASE_1"/>
    <property type="match status" value="1"/>
</dbReference>
<dbReference type="InterPro" id="IPR053378">
    <property type="entry name" value="Prenyl_diphosphate_synthase"/>
</dbReference>